<comment type="function">
    <text evidence="6">Functions as a two-component phosphorelay mediators between cytokinin sensor histidine kinases and response regulators (B-type ARRs). Plays an important role in propagating cytokinin signal transduction.</text>
</comment>
<comment type="caution">
    <text evidence="5">Lacks conserved residue(s) required for the propagation of feature annotation.</text>
</comment>
<comment type="domain">
    <text evidence="6">Histidine-containing phosphotransfer domain (HPt) contains an active histidine that mediates the phosphotransfer.</text>
</comment>
<evidence type="ECO:0000313" key="8">
    <source>
        <dbReference type="EMBL" id="ERN03721.1"/>
    </source>
</evidence>
<keyword evidence="1" id="KW-0963">Cytoplasm</keyword>
<evidence type="ECO:0000256" key="3">
    <source>
        <dbReference type="ARBA" id="ARBA00023012"/>
    </source>
</evidence>
<dbReference type="Pfam" id="PF01627">
    <property type="entry name" value="Hpt"/>
    <property type="match status" value="1"/>
</dbReference>
<keyword evidence="4" id="KW-0539">Nucleus</keyword>
<proteinExistence type="predicted"/>
<dbReference type="PROSITE" id="PS50894">
    <property type="entry name" value="HPT"/>
    <property type="match status" value="1"/>
</dbReference>
<dbReference type="OMA" id="ASEHNNR"/>
<keyword evidence="9" id="KW-1185">Reference proteome</keyword>
<comment type="subcellular location">
    <subcellularLocation>
        <location evidence="6">Cytoplasm</location>
        <location evidence="6">Cytosol</location>
    </subcellularLocation>
    <subcellularLocation>
        <location evidence="6">Nucleus</location>
    </subcellularLocation>
</comment>
<dbReference type="Gramene" id="ERN03721">
    <property type="protein sequence ID" value="ERN03721"/>
    <property type="gene ID" value="AMTR_s00078p00020650"/>
</dbReference>
<dbReference type="FunFam" id="1.20.120.160:FF:000001">
    <property type="entry name" value="Histidine-containing phosphotransfer protein 1"/>
    <property type="match status" value="1"/>
</dbReference>
<sequence length="160" mass="18336">MLGLGATQLEDDMHRLLSSLFHQGVLDDHFSQLQRLQDHDSPNFVVEVVSIYFRESEKLLTTLRALLLERECTDYKKMGTHLNRLMGSSSSIGANRVRNVCVALRTFSERSNRAGCINSLEQLEYEQCLLKSKLHELFQLEQQRLMASGLGYGYHSIMLD</sequence>
<evidence type="ECO:0000256" key="6">
    <source>
        <dbReference type="RuleBase" id="RU369004"/>
    </source>
</evidence>
<name>W1P816_AMBTC</name>
<dbReference type="GO" id="GO:0009927">
    <property type="term" value="F:histidine phosphotransfer kinase activity"/>
    <property type="evidence" value="ECO:0000318"/>
    <property type="project" value="GO_Central"/>
</dbReference>
<dbReference type="OrthoDB" id="1673781at2759"/>
<evidence type="ECO:0000313" key="9">
    <source>
        <dbReference type="Proteomes" id="UP000017836"/>
    </source>
</evidence>
<dbReference type="PANTHER" id="PTHR28242">
    <property type="entry name" value="PHOSPHORELAY INTERMEDIATE PROTEIN YPD1"/>
    <property type="match status" value="1"/>
</dbReference>
<accession>W1P816</accession>
<dbReference type="AlphaFoldDB" id="W1P816"/>
<evidence type="ECO:0000256" key="1">
    <source>
        <dbReference type="ARBA" id="ARBA00022490"/>
    </source>
</evidence>
<dbReference type="eggNOG" id="KOG4747">
    <property type="taxonomic scope" value="Eukaryota"/>
</dbReference>
<keyword evidence="3 6" id="KW-0902">Two-component regulatory system</keyword>
<dbReference type="KEGG" id="atr:18431914"/>
<dbReference type="Proteomes" id="UP000017836">
    <property type="component" value="Unassembled WGS sequence"/>
</dbReference>
<dbReference type="InterPro" id="IPR045871">
    <property type="entry name" value="AHP1-5/YPD1"/>
</dbReference>
<evidence type="ECO:0000256" key="5">
    <source>
        <dbReference type="PROSITE-ProRule" id="PRU00110"/>
    </source>
</evidence>
<dbReference type="PANTHER" id="PTHR28242:SF46">
    <property type="entry name" value="PSEUDO HISTIDINE-CONTAINING PHOSPHOTRANSFER PROTEIN 6"/>
    <property type="match status" value="1"/>
</dbReference>
<dbReference type="SUPFAM" id="SSF47226">
    <property type="entry name" value="Histidine-containing phosphotransfer domain, HPT domain"/>
    <property type="match status" value="1"/>
</dbReference>
<dbReference type="GO" id="GO:0005829">
    <property type="term" value="C:cytosol"/>
    <property type="evidence" value="ECO:0007669"/>
    <property type="project" value="UniProtKB-SubCell"/>
</dbReference>
<gene>
    <name evidence="8" type="ORF">AMTR_s00078p00020650</name>
</gene>
<dbReference type="InterPro" id="IPR036641">
    <property type="entry name" value="HPT_dom_sf"/>
</dbReference>
<dbReference type="GO" id="GO:0005737">
    <property type="term" value="C:cytoplasm"/>
    <property type="evidence" value="ECO:0000318"/>
    <property type="project" value="GO_Central"/>
</dbReference>
<organism evidence="8 9">
    <name type="scientific">Amborella trichopoda</name>
    <dbReference type="NCBI Taxonomy" id="13333"/>
    <lineage>
        <taxon>Eukaryota</taxon>
        <taxon>Viridiplantae</taxon>
        <taxon>Streptophyta</taxon>
        <taxon>Embryophyta</taxon>
        <taxon>Tracheophyta</taxon>
        <taxon>Spermatophyta</taxon>
        <taxon>Magnoliopsida</taxon>
        <taxon>Amborellales</taxon>
        <taxon>Amborellaceae</taxon>
        <taxon>Amborella</taxon>
    </lineage>
</organism>
<reference evidence="9" key="1">
    <citation type="journal article" date="2013" name="Science">
        <title>The Amborella genome and the evolution of flowering plants.</title>
        <authorList>
            <consortium name="Amborella Genome Project"/>
        </authorList>
    </citation>
    <scope>NUCLEOTIDE SEQUENCE [LARGE SCALE GENOMIC DNA]</scope>
</reference>
<dbReference type="GO" id="GO:0005634">
    <property type="term" value="C:nucleus"/>
    <property type="evidence" value="ECO:0000318"/>
    <property type="project" value="GO_Central"/>
</dbReference>
<evidence type="ECO:0000256" key="2">
    <source>
        <dbReference type="ARBA" id="ARBA00022864"/>
    </source>
</evidence>
<dbReference type="GO" id="GO:0043424">
    <property type="term" value="F:protein histidine kinase binding"/>
    <property type="evidence" value="ECO:0000318"/>
    <property type="project" value="GO_Central"/>
</dbReference>
<dbReference type="STRING" id="13333.W1P816"/>
<feature type="domain" description="HPt" evidence="7">
    <location>
        <begin position="41"/>
        <end position="143"/>
    </location>
</feature>
<evidence type="ECO:0000259" key="7">
    <source>
        <dbReference type="PROSITE" id="PS50894"/>
    </source>
</evidence>
<dbReference type="HOGENOM" id="CLU_111777_1_0_1"/>
<evidence type="ECO:0000256" key="4">
    <source>
        <dbReference type="ARBA" id="ARBA00023242"/>
    </source>
</evidence>
<dbReference type="GO" id="GO:0009736">
    <property type="term" value="P:cytokinin-activated signaling pathway"/>
    <property type="evidence" value="ECO:0000318"/>
    <property type="project" value="GO_Central"/>
</dbReference>
<dbReference type="EMBL" id="KI394330">
    <property type="protein sequence ID" value="ERN03721.1"/>
    <property type="molecule type" value="Genomic_DNA"/>
</dbReference>
<dbReference type="Gene3D" id="1.20.120.160">
    <property type="entry name" value="HPT domain"/>
    <property type="match status" value="1"/>
</dbReference>
<dbReference type="InterPro" id="IPR008207">
    <property type="entry name" value="Sig_transdc_His_kin_Hpt_dom"/>
</dbReference>
<keyword evidence="2 6" id="KW-0932">Cytokinin signaling pathway</keyword>
<protein>
    <recommendedName>
        <fullName evidence="6">Histidine-containing phosphotransfer protein</fullName>
    </recommendedName>
</protein>
<dbReference type="GO" id="GO:0000160">
    <property type="term" value="P:phosphorelay signal transduction system"/>
    <property type="evidence" value="ECO:0000318"/>
    <property type="project" value="GO_Central"/>
</dbReference>